<dbReference type="InterPro" id="IPR029021">
    <property type="entry name" value="Prot-tyrosine_phosphatase-like"/>
</dbReference>
<dbReference type="PANTHER" id="PTHR23219">
    <property type="entry name" value="TYROSINE-PROTEIN PHOSPHATASE C15H7.3-RELATED"/>
    <property type="match status" value="1"/>
</dbReference>
<accession>A0AAV5VHS5</accession>
<dbReference type="Proteomes" id="UP001432322">
    <property type="component" value="Unassembled WGS sequence"/>
</dbReference>
<sequence length="84" mass="9817">LYRNVEDLPTCLDSTRVSLPEKGYINASWLYDQTKFIRQYILTQAPMDSTVEDFWKMCFEHNAMAIVVLCDTKENGQDVSADFW</sequence>
<dbReference type="PROSITE" id="PS50055">
    <property type="entry name" value="TYR_PHOSPHATASE_PTP"/>
    <property type="match status" value="1"/>
</dbReference>
<dbReference type="PANTHER" id="PTHR23219:SF13">
    <property type="entry name" value="TYROSINE-PROTEIN PHOSPHATASE DOMAIN-CONTAINING PROTEIN"/>
    <property type="match status" value="1"/>
</dbReference>
<feature type="non-terminal residue" evidence="2">
    <location>
        <position position="84"/>
    </location>
</feature>
<dbReference type="Pfam" id="PF00102">
    <property type="entry name" value="Y_phosphatase"/>
    <property type="match status" value="1"/>
</dbReference>
<organism evidence="2 3">
    <name type="scientific">Pristionchus fissidentatus</name>
    <dbReference type="NCBI Taxonomy" id="1538716"/>
    <lineage>
        <taxon>Eukaryota</taxon>
        <taxon>Metazoa</taxon>
        <taxon>Ecdysozoa</taxon>
        <taxon>Nematoda</taxon>
        <taxon>Chromadorea</taxon>
        <taxon>Rhabditida</taxon>
        <taxon>Rhabditina</taxon>
        <taxon>Diplogasteromorpha</taxon>
        <taxon>Diplogasteroidea</taxon>
        <taxon>Neodiplogasteridae</taxon>
        <taxon>Pristionchus</taxon>
    </lineage>
</organism>
<dbReference type="AlphaFoldDB" id="A0AAV5VHS5"/>
<evidence type="ECO:0000259" key="1">
    <source>
        <dbReference type="PROSITE" id="PS50055"/>
    </source>
</evidence>
<dbReference type="Gene3D" id="3.90.190.10">
    <property type="entry name" value="Protein tyrosine phosphatase superfamily"/>
    <property type="match status" value="1"/>
</dbReference>
<dbReference type="InterPro" id="IPR000242">
    <property type="entry name" value="PTP_cat"/>
</dbReference>
<dbReference type="EMBL" id="BTSY01000003">
    <property type="protein sequence ID" value="GMT18888.1"/>
    <property type="molecule type" value="Genomic_DNA"/>
</dbReference>
<dbReference type="GO" id="GO:0004725">
    <property type="term" value="F:protein tyrosine phosphatase activity"/>
    <property type="evidence" value="ECO:0007669"/>
    <property type="project" value="InterPro"/>
</dbReference>
<dbReference type="PRINTS" id="PR00700">
    <property type="entry name" value="PRTYPHPHTASE"/>
</dbReference>
<gene>
    <name evidence="2" type="ORF">PFISCL1PPCAC_10185</name>
</gene>
<keyword evidence="3" id="KW-1185">Reference proteome</keyword>
<protein>
    <recommendedName>
        <fullName evidence="1">Tyrosine-protein phosphatase domain-containing protein</fullName>
    </recommendedName>
</protein>
<dbReference type="SUPFAM" id="SSF52799">
    <property type="entry name" value="(Phosphotyrosine protein) phosphatases II"/>
    <property type="match status" value="1"/>
</dbReference>
<evidence type="ECO:0000313" key="2">
    <source>
        <dbReference type="EMBL" id="GMT18888.1"/>
    </source>
</evidence>
<feature type="non-terminal residue" evidence="2">
    <location>
        <position position="1"/>
    </location>
</feature>
<comment type="caution">
    <text evidence="2">The sequence shown here is derived from an EMBL/GenBank/DDBJ whole genome shotgun (WGS) entry which is preliminary data.</text>
</comment>
<reference evidence="2" key="1">
    <citation type="submission" date="2023-10" db="EMBL/GenBank/DDBJ databases">
        <title>Genome assembly of Pristionchus species.</title>
        <authorList>
            <person name="Yoshida K."/>
            <person name="Sommer R.J."/>
        </authorList>
    </citation>
    <scope>NUCLEOTIDE SEQUENCE</scope>
    <source>
        <strain evidence="2">RS5133</strain>
    </source>
</reference>
<name>A0AAV5VHS5_9BILA</name>
<evidence type="ECO:0000313" key="3">
    <source>
        <dbReference type="Proteomes" id="UP001432322"/>
    </source>
</evidence>
<feature type="domain" description="Tyrosine-protein phosphatase" evidence="1">
    <location>
        <begin position="1"/>
        <end position="84"/>
    </location>
</feature>
<proteinExistence type="predicted"/>